<comment type="caution">
    <text evidence="1">The sequence shown here is derived from an EMBL/GenBank/DDBJ whole genome shotgun (WGS) entry which is preliminary data.</text>
</comment>
<protein>
    <submittedName>
        <fullName evidence="1">Uncharacterized protein</fullName>
    </submittedName>
</protein>
<name>A0ABS0ZDX5_9GAMM</name>
<dbReference type="EMBL" id="JAEMUH010000013">
    <property type="protein sequence ID" value="MBJ7551845.1"/>
    <property type="molecule type" value="Genomic_DNA"/>
</dbReference>
<organism evidence="1 2">
    <name type="scientific">Marinomonas ostreistagni</name>
    <dbReference type="NCBI Taxonomy" id="359209"/>
    <lineage>
        <taxon>Bacteria</taxon>
        <taxon>Pseudomonadati</taxon>
        <taxon>Pseudomonadota</taxon>
        <taxon>Gammaproteobacteria</taxon>
        <taxon>Oceanospirillales</taxon>
        <taxon>Oceanospirillaceae</taxon>
        <taxon>Marinomonas</taxon>
    </lineage>
</organism>
<evidence type="ECO:0000313" key="2">
    <source>
        <dbReference type="Proteomes" id="UP000598488"/>
    </source>
</evidence>
<dbReference type="Proteomes" id="UP000598488">
    <property type="component" value="Unassembled WGS sequence"/>
</dbReference>
<evidence type="ECO:0000313" key="1">
    <source>
        <dbReference type="EMBL" id="MBJ7551845.1"/>
    </source>
</evidence>
<accession>A0ABS0ZDX5</accession>
<sequence length="83" mass="9361">MPITYKTNVVVMEGVCGIEDGDELLQWLIDHPKGKLNLKQTTHIHTALLQIILCHSPTVSVSPEDSSFKRLWSDSIEVLMETE</sequence>
<dbReference type="RefSeq" id="WP_199463428.1">
    <property type="nucleotide sequence ID" value="NZ_JAEMUH010000013.1"/>
</dbReference>
<reference evidence="1 2" key="1">
    <citation type="submission" date="2020-12" db="EMBL/GenBank/DDBJ databases">
        <title>Comparative genome analysis of fungal antagonists Marinomonas ostreistagni 398 and M. spartinae 468.</title>
        <authorList>
            <person name="Fields J.L."/>
            <person name="Mavrodi O.V."/>
            <person name="Biber P.D."/>
            <person name="Indest K.J."/>
            <person name="Mavrodi D.V."/>
        </authorList>
    </citation>
    <scope>NUCLEOTIDE SEQUENCE [LARGE SCALE GENOMIC DNA]</scope>
    <source>
        <strain evidence="1 2">USM7</strain>
    </source>
</reference>
<proteinExistence type="predicted"/>
<keyword evidence="2" id="KW-1185">Reference proteome</keyword>
<gene>
    <name evidence="1" type="ORF">JHD44_14205</name>
</gene>